<evidence type="ECO:0000256" key="3">
    <source>
        <dbReference type="SAM" id="SignalP"/>
    </source>
</evidence>
<keyword evidence="1" id="KW-0175">Coiled coil</keyword>
<feature type="chain" id="PRO_5003708812" evidence="3">
    <location>
        <begin position="23"/>
        <end position="361"/>
    </location>
</feature>
<evidence type="ECO:0000313" key="5">
    <source>
        <dbReference type="Proteomes" id="UP000006502"/>
    </source>
</evidence>
<dbReference type="KEGG" id="mhl:MHLP_03270"/>
<dbReference type="HOGENOM" id="CLU_065787_0_0_14"/>
<name>I7CK26_MYCHA</name>
<gene>
    <name evidence="4" type="ordered locus">MHLP_03270</name>
</gene>
<sequence>MFTFAKFVISALGFLTVSSTGAVVAPAAFSETIYQKGERLKSSFELTTLKDSERELKSRLDLLKKRIGLAIKVTEVVRDKKLKSIHDKFSEIDKEEGRLKEKYEEISKKIEKLSKLLKDEANEASKKMQNKTAIAFLETYERYFEQIARYLHKWDKTILEIVCVINKTSQSKPEKPSKQQSEVEDCNEQTFAQRLAGSVTAAPPPARAKRSAKSTITSSGQEPASKEALQKLESVKQALEGMSKEVEDRWKSLLINKDSVSKFKGFLSTYESYLEFLDQIIKTAKKDVRVRIEEDTTRAKEIVQKINGLNDSVVKTHKEWEKLKERWSVFKVFEGKIVHSLCSLLTIKEECPDVQSKLEEL</sequence>
<protein>
    <submittedName>
        <fullName evidence="4">Uncharacterized protein</fullName>
    </submittedName>
</protein>
<keyword evidence="5" id="KW-1185">Reference proteome</keyword>
<accession>I7CK26</accession>
<evidence type="ECO:0000256" key="1">
    <source>
        <dbReference type="SAM" id="Coils"/>
    </source>
</evidence>
<dbReference type="EMBL" id="CP003731">
    <property type="protein sequence ID" value="AFO52234.1"/>
    <property type="molecule type" value="Genomic_DNA"/>
</dbReference>
<feature type="coiled-coil region" evidence="1">
    <location>
        <begin position="96"/>
        <end position="130"/>
    </location>
</feature>
<dbReference type="Proteomes" id="UP000006502">
    <property type="component" value="Chromosome"/>
</dbReference>
<feature type="signal peptide" evidence="3">
    <location>
        <begin position="1"/>
        <end position="22"/>
    </location>
</feature>
<reference evidence="5" key="2">
    <citation type="submission" date="2012-07" db="EMBL/GenBank/DDBJ databases">
        <title>Complete genome sequence of 'Candidatus Mycoplasma haemolamae'.</title>
        <authorList>
            <person name="Guimaraes A.M.S."/>
            <person name="Toth B."/>
            <person name="Santos A.P."/>
            <person name="Nascimento N.C."/>
            <person name="Sojka J.E."/>
            <person name="Messick J.B."/>
        </authorList>
    </citation>
    <scope>NUCLEOTIDE SEQUENCE [LARGE SCALE GENOMIC DNA]</scope>
    <source>
        <strain evidence="5">Purdue</strain>
    </source>
</reference>
<evidence type="ECO:0000313" key="4">
    <source>
        <dbReference type="EMBL" id="AFO52234.1"/>
    </source>
</evidence>
<feature type="region of interest" description="Disordered" evidence="2">
    <location>
        <begin position="197"/>
        <end position="227"/>
    </location>
</feature>
<dbReference type="PATRIC" id="fig|1212765.3.peg.740"/>
<dbReference type="AlphaFoldDB" id="I7CK26"/>
<organism evidence="4 5">
    <name type="scientific">Mycoplasma haematolamae (strain Purdue)</name>
    <dbReference type="NCBI Taxonomy" id="1212765"/>
    <lineage>
        <taxon>Bacteria</taxon>
        <taxon>Bacillati</taxon>
        <taxon>Mycoplasmatota</taxon>
        <taxon>Mollicutes</taxon>
        <taxon>Mycoplasmataceae</taxon>
        <taxon>Mycoplasma</taxon>
    </lineage>
</organism>
<keyword evidence="3" id="KW-0732">Signal</keyword>
<reference evidence="4 5" key="1">
    <citation type="journal article" date="2012" name="J. Bacteriol.">
        <title>Genome Sequence of "Candidatus Mycoplasma haemolamae" Strain Purdue, a Red Blood Cell Pathogen of Alpacas (Vicugna pacos) and Llamas (Lama glama).</title>
        <authorList>
            <person name="Guimaraes A.M."/>
            <person name="Toth B."/>
            <person name="Santos A.P."/>
            <person name="do Nascimento N.C."/>
            <person name="Kritchevsky J.E."/>
            <person name="Messick J.B."/>
        </authorList>
    </citation>
    <scope>NUCLEOTIDE SEQUENCE [LARGE SCALE GENOMIC DNA]</scope>
    <source>
        <strain evidence="4 5">Purdue</strain>
    </source>
</reference>
<dbReference type="STRING" id="1212765.MHLP_03270"/>
<proteinExistence type="predicted"/>
<evidence type="ECO:0000256" key="2">
    <source>
        <dbReference type="SAM" id="MobiDB-lite"/>
    </source>
</evidence>
<dbReference type="OrthoDB" id="403447at2"/>